<dbReference type="Pfam" id="PF01370">
    <property type="entry name" value="Epimerase"/>
    <property type="match status" value="1"/>
</dbReference>
<keyword evidence="3" id="KW-1185">Reference proteome</keyword>
<feature type="domain" description="NAD-dependent epimerase/dehydratase" evidence="1">
    <location>
        <begin position="5"/>
        <end position="212"/>
    </location>
</feature>
<sequence length="326" mass="35122">MSKLVTIYGGSGFVGRYIARRMAKDGWRVRVAVRRPNEAIFVKPYGVVGQVEPILCNIRDDASVRAAMHGADAVVNCVGILAESGKNTFEAVQAEGAERVARLAAEAGIQTLVHISAIGADAEGESDYQRTKAEGESAILKHMPGAVILRPSIVFGPEDEFFNRFAGMTRLGPILPVVGAESKFQPVYVDDVAKAACMAVTGKAAAGIYELGGPDVNTFRELMQQMLQVIRRRRLIVNIPFFAASILGGLSDFANTISGGLIPAMITRDQVKNLRNDNVVSDGAKTFADLGIKPVALEAVLPDYLWRFRPSGQYAGIKESAKNLRV</sequence>
<name>A0A1X4NDT6_9RHOB</name>
<dbReference type="InterPro" id="IPR051207">
    <property type="entry name" value="ComplexI_NDUFA9_subunit"/>
</dbReference>
<dbReference type="CDD" id="cd05271">
    <property type="entry name" value="NDUFA9_like_SDR_a"/>
    <property type="match status" value="1"/>
</dbReference>
<reference evidence="2 3" key="1">
    <citation type="submission" date="2014-03" db="EMBL/GenBank/DDBJ databases">
        <title>The draft genome sequence of Marivita geojedonensis KCTC 23882.</title>
        <authorList>
            <person name="Lai Q."/>
            <person name="Shao Z."/>
        </authorList>
    </citation>
    <scope>NUCLEOTIDE SEQUENCE [LARGE SCALE GENOMIC DNA]</scope>
    <source>
        <strain evidence="2 3">DPG-138</strain>
    </source>
</reference>
<dbReference type="InterPro" id="IPR036291">
    <property type="entry name" value="NAD(P)-bd_dom_sf"/>
</dbReference>
<dbReference type="AlphaFoldDB" id="A0A1X4NDT6"/>
<dbReference type="FunFam" id="3.40.50.720:FF:000702">
    <property type="entry name" value="NADH dehydrogenase (Ubiquinone)"/>
    <property type="match status" value="1"/>
</dbReference>
<dbReference type="Proteomes" id="UP000193926">
    <property type="component" value="Unassembled WGS sequence"/>
</dbReference>
<evidence type="ECO:0000259" key="1">
    <source>
        <dbReference type="Pfam" id="PF01370"/>
    </source>
</evidence>
<dbReference type="GO" id="GO:0044877">
    <property type="term" value="F:protein-containing complex binding"/>
    <property type="evidence" value="ECO:0007669"/>
    <property type="project" value="TreeGrafter"/>
</dbReference>
<dbReference type="STRING" id="1123756.MGEO_18560"/>
<evidence type="ECO:0000313" key="2">
    <source>
        <dbReference type="EMBL" id="OSQ44944.1"/>
    </source>
</evidence>
<gene>
    <name evidence="2" type="ORF">MGEO_18560</name>
</gene>
<dbReference type="PANTHER" id="PTHR12126">
    <property type="entry name" value="NADH-UBIQUINONE OXIDOREDUCTASE 39 KDA SUBUNIT-RELATED"/>
    <property type="match status" value="1"/>
</dbReference>
<dbReference type="InterPro" id="IPR001509">
    <property type="entry name" value="Epimerase_deHydtase"/>
</dbReference>
<dbReference type="EMBL" id="JFKC01000028">
    <property type="protein sequence ID" value="OSQ44944.1"/>
    <property type="molecule type" value="Genomic_DNA"/>
</dbReference>
<protein>
    <submittedName>
        <fullName evidence="2">3-beta hydroxysteroid dehydrogenase</fullName>
    </submittedName>
</protein>
<dbReference type="SUPFAM" id="SSF51735">
    <property type="entry name" value="NAD(P)-binding Rossmann-fold domains"/>
    <property type="match status" value="1"/>
</dbReference>
<comment type="caution">
    <text evidence="2">The sequence shown here is derived from an EMBL/GenBank/DDBJ whole genome shotgun (WGS) entry which is preliminary data.</text>
</comment>
<dbReference type="Gene3D" id="3.40.50.720">
    <property type="entry name" value="NAD(P)-binding Rossmann-like Domain"/>
    <property type="match status" value="1"/>
</dbReference>
<evidence type="ECO:0000313" key="3">
    <source>
        <dbReference type="Proteomes" id="UP000193926"/>
    </source>
</evidence>
<organism evidence="2 3">
    <name type="scientific">Marivita geojedonensis</name>
    <dbReference type="NCBI Taxonomy" id="1123756"/>
    <lineage>
        <taxon>Bacteria</taxon>
        <taxon>Pseudomonadati</taxon>
        <taxon>Pseudomonadota</taxon>
        <taxon>Alphaproteobacteria</taxon>
        <taxon>Rhodobacterales</taxon>
        <taxon>Roseobacteraceae</taxon>
        <taxon>Marivita</taxon>
    </lineage>
</organism>
<accession>A0A1X4NDT6</accession>
<proteinExistence type="predicted"/>
<dbReference type="PANTHER" id="PTHR12126:SF11">
    <property type="entry name" value="NADH DEHYDROGENASE [UBIQUINONE] 1 ALPHA SUBCOMPLEX SUBUNIT 9, MITOCHONDRIAL"/>
    <property type="match status" value="1"/>
</dbReference>
<dbReference type="OrthoDB" id="9776313at2"/>
<dbReference type="RefSeq" id="WP_085641210.1">
    <property type="nucleotide sequence ID" value="NZ_JFKC01000028.1"/>
</dbReference>